<dbReference type="Proteomes" id="UP000274601">
    <property type="component" value="Unassembled WGS sequence"/>
</dbReference>
<dbReference type="OrthoDB" id="9833718at2"/>
<name>A0A495QFZ6_9ACTN</name>
<dbReference type="EMBL" id="RBWU01000006">
    <property type="protein sequence ID" value="RKS70683.1"/>
    <property type="molecule type" value="Genomic_DNA"/>
</dbReference>
<evidence type="ECO:0000313" key="2">
    <source>
        <dbReference type="Proteomes" id="UP000274601"/>
    </source>
</evidence>
<comment type="caution">
    <text evidence="1">The sequence shown here is derived from an EMBL/GenBank/DDBJ whole genome shotgun (WGS) entry which is preliminary data.</text>
</comment>
<proteinExistence type="predicted"/>
<evidence type="ECO:0000313" key="1">
    <source>
        <dbReference type="EMBL" id="RKS70683.1"/>
    </source>
</evidence>
<organism evidence="1 2">
    <name type="scientific">Actinomadura pelletieri DSM 43383</name>
    <dbReference type="NCBI Taxonomy" id="1120940"/>
    <lineage>
        <taxon>Bacteria</taxon>
        <taxon>Bacillati</taxon>
        <taxon>Actinomycetota</taxon>
        <taxon>Actinomycetes</taxon>
        <taxon>Streptosporangiales</taxon>
        <taxon>Thermomonosporaceae</taxon>
        <taxon>Actinomadura</taxon>
    </lineage>
</organism>
<protein>
    <submittedName>
        <fullName evidence="1">Uncharacterized protein</fullName>
    </submittedName>
</protein>
<dbReference type="RefSeq" id="WP_121436962.1">
    <property type="nucleotide sequence ID" value="NZ_RBWU01000006.1"/>
</dbReference>
<keyword evidence="2" id="KW-1185">Reference proteome</keyword>
<sequence>MSTPTGDAITERWLSELLAELGDGPDQIHTALREAKITGQRGSRYDCPLARYVADHARKRVPSAQVKVRVYEGAVVVEIEESDTGGYREVGVEQSEAVKRFVQAFDGGYYLDLVDRAAA</sequence>
<dbReference type="AlphaFoldDB" id="A0A495QFZ6"/>
<accession>A0A495QFZ6</accession>
<gene>
    <name evidence="1" type="ORF">BZB76_5159</name>
</gene>
<reference evidence="1 2" key="1">
    <citation type="submission" date="2018-10" db="EMBL/GenBank/DDBJ databases">
        <title>Genomic Encyclopedia of Archaeal and Bacterial Type Strains, Phase II (KMG-II): from individual species to whole genera.</title>
        <authorList>
            <person name="Goeker M."/>
        </authorList>
    </citation>
    <scope>NUCLEOTIDE SEQUENCE [LARGE SCALE GENOMIC DNA]</scope>
    <source>
        <strain evidence="1 2">DSM 43383</strain>
    </source>
</reference>